<evidence type="ECO:0000256" key="4">
    <source>
        <dbReference type="ARBA" id="ARBA00023136"/>
    </source>
</evidence>
<keyword evidence="6" id="KW-0808">Transferase</keyword>
<dbReference type="Gene3D" id="1.20.120.1630">
    <property type="match status" value="1"/>
</dbReference>
<feature type="transmembrane region" description="Helical" evidence="5">
    <location>
        <begin position="38"/>
        <end position="59"/>
    </location>
</feature>
<evidence type="ECO:0000313" key="9">
    <source>
        <dbReference type="Proteomes" id="UP000321621"/>
    </source>
</evidence>
<dbReference type="Proteomes" id="UP000266691">
    <property type="component" value="Unassembled WGS sequence"/>
</dbReference>
<sequence length="150" mass="17245">MRLRIPPALVMLIFGALMYVLAKFLPVGDFDFFGRNELAWFLFGLGFLIGIVAVAQFIVASTTTDPLHPQKTSKLITRGVFNYTRNPMYLGLLLILLAFGLKLGNAFNTLLAAGFVSYINRFQIKYEEEVLEEKFGKEYRIFCKLTRRWF</sequence>
<keyword evidence="6" id="KW-0489">Methyltransferase</keyword>
<keyword evidence="4 5" id="KW-0472">Membrane</keyword>
<gene>
    <name evidence="6" type="ORF">D2V05_18435</name>
    <name evidence="7" type="ORF">FQ017_18275</name>
</gene>
<dbReference type="OrthoDB" id="9809773at2"/>
<comment type="caution">
    <text evidence="6">The sequence shown here is derived from an EMBL/GenBank/DDBJ whole genome shotgun (WGS) entry which is preliminary data.</text>
</comment>
<evidence type="ECO:0000256" key="1">
    <source>
        <dbReference type="ARBA" id="ARBA00004127"/>
    </source>
</evidence>
<proteinExistence type="predicted"/>
<feature type="transmembrane region" description="Helical" evidence="5">
    <location>
        <begin position="80"/>
        <end position="101"/>
    </location>
</feature>
<dbReference type="GO" id="GO:0008168">
    <property type="term" value="F:methyltransferase activity"/>
    <property type="evidence" value="ECO:0007669"/>
    <property type="project" value="UniProtKB-KW"/>
</dbReference>
<accession>A0A3A1NCE5</accession>
<keyword evidence="9" id="KW-1185">Reference proteome</keyword>
<dbReference type="GO" id="GO:0012505">
    <property type="term" value="C:endomembrane system"/>
    <property type="evidence" value="ECO:0007669"/>
    <property type="project" value="UniProtKB-SubCell"/>
</dbReference>
<dbReference type="EMBL" id="VNWK01000036">
    <property type="protein sequence ID" value="TXJ90961.1"/>
    <property type="molecule type" value="Genomic_DNA"/>
</dbReference>
<dbReference type="Proteomes" id="UP000321621">
    <property type="component" value="Unassembled WGS sequence"/>
</dbReference>
<evidence type="ECO:0000313" key="8">
    <source>
        <dbReference type="Proteomes" id="UP000266691"/>
    </source>
</evidence>
<dbReference type="RefSeq" id="WP_119649006.1">
    <property type="nucleotide sequence ID" value="NZ_QXFI01000036.1"/>
</dbReference>
<dbReference type="InterPro" id="IPR007318">
    <property type="entry name" value="Phopholipid_MeTrfase"/>
</dbReference>
<dbReference type="AlphaFoldDB" id="A0A3A1NCE5"/>
<comment type="subcellular location">
    <subcellularLocation>
        <location evidence="1">Endomembrane system</location>
        <topology evidence="1">Multi-pass membrane protein</topology>
    </subcellularLocation>
</comment>
<dbReference type="GO" id="GO:0032259">
    <property type="term" value="P:methylation"/>
    <property type="evidence" value="ECO:0007669"/>
    <property type="project" value="UniProtKB-KW"/>
</dbReference>
<name>A0A3A1NCE5_9FLAO</name>
<dbReference type="Pfam" id="PF04191">
    <property type="entry name" value="PEMT"/>
    <property type="match status" value="1"/>
</dbReference>
<dbReference type="PANTHER" id="PTHR12714:SF24">
    <property type="entry name" value="SLR1182 PROTEIN"/>
    <property type="match status" value="1"/>
</dbReference>
<reference evidence="6 8" key="1">
    <citation type="submission" date="2018-08" db="EMBL/GenBank/DDBJ databases">
        <title>Proposal of Muricauda 72 sp.nov. and Muricauda NH166 sp.nov., isolated from seawater.</title>
        <authorList>
            <person name="Cheng H."/>
            <person name="Wu Y.-H."/>
            <person name="Guo L.-L."/>
            <person name="Xu X.-W."/>
        </authorList>
    </citation>
    <scope>NUCLEOTIDE SEQUENCE [LARGE SCALE GENOMIC DNA]</scope>
    <source>
        <strain evidence="6 8">72</strain>
    </source>
</reference>
<organism evidence="6 8">
    <name type="scientific">Flagellimonas pelagia</name>
    <dbReference type="NCBI Taxonomy" id="2306998"/>
    <lineage>
        <taxon>Bacteria</taxon>
        <taxon>Pseudomonadati</taxon>
        <taxon>Bacteroidota</taxon>
        <taxon>Flavobacteriia</taxon>
        <taxon>Flavobacteriales</taxon>
        <taxon>Flavobacteriaceae</taxon>
        <taxon>Flagellimonas</taxon>
    </lineage>
</organism>
<protein>
    <submittedName>
        <fullName evidence="6">Isoprenylcysteine carboxylmethyltransferase family protein</fullName>
    </submittedName>
</protein>
<evidence type="ECO:0000313" key="6">
    <source>
        <dbReference type="EMBL" id="RIV42075.1"/>
    </source>
</evidence>
<evidence type="ECO:0000256" key="3">
    <source>
        <dbReference type="ARBA" id="ARBA00022989"/>
    </source>
</evidence>
<keyword evidence="2 5" id="KW-0812">Transmembrane</keyword>
<reference evidence="7 9" key="2">
    <citation type="submission" date="2019-07" db="EMBL/GenBank/DDBJ databases">
        <title>Draft genome of two Muricauda strains isolated from deep sea.</title>
        <authorList>
            <person name="Sun C."/>
        </authorList>
    </citation>
    <scope>NUCLEOTIDE SEQUENCE [LARGE SCALE GENOMIC DNA]</scope>
    <source>
        <strain evidence="7 9">72</strain>
    </source>
</reference>
<evidence type="ECO:0000313" key="7">
    <source>
        <dbReference type="EMBL" id="TXJ90961.1"/>
    </source>
</evidence>
<evidence type="ECO:0000256" key="5">
    <source>
        <dbReference type="SAM" id="Phobius"/>
    </source>
</evidence>
<dbReference type="EMBL" id="QXFI01000036">
    <property type="protein sequence ID" value="RIV42075.1"/>
    <property type="molecule type" value="Genomic_DNA"/>
</dbReference>
<keyword evidence="3 5" id="KW-1133">Transmembrane helix</keyword>
<dbReference type="PANTHER" id="PTHR12714">
    <property type="entry name" value="PROTEIN-S ISOPRENYLCYSTEINE O-METHYLTRANSFERASE"/>
    <property type="match status" value="1"/>
</dbReference>
<evidence type="ECO:0000256" key="2">
    <source>
        <dbReference type="ARBA" id="ARBA00022692"/>
    </source>
</evidence>